<organism evidence="2 3">
    <name type="scientific">Araneus ventricosus</name>
    <name type="common">Orbweaver spider</name>
    <name type="synonym">Epeira ventricosa</name>
    <dbReference type="NCBI Taxonomy" id="182803"/>
    <lineage>
        <taxon>Eukaryota</taxon>
        <taxon>Metazoa</taxon>
        <taxon>Ecdysozoa</taxon>
        <taxon>Arthropoda</taxon>
        <taxon>Chelicerata</taxon>
        <taxon>Arachnida</taxon>
        <taxon>Araneae</taxon>
        <taxon>Araneomorphae</taxon>
        <taxon>Entelegynae</taxon>
        <taxon>Araneoidea</taxon>
        <taxon>Araneidae</taxon>
        <taxon>Araneus</taxon>
    </lineage>
</organism>
<accession>A0A4Y2JUZ9</accession>
<dbReference type="AlphaFoldDB" id="A0A4Y2JUZ9"/>
<protein>
    <submittedName>
        <fullName evidence="2">Uncharacterized protein</fullName>
    </submittedName>
</protein>
<feature type="compositionally biased region" description="Basic and acidic residues" evidence="1">
    <location>
        <begin position="71"/>
        <end position="82"/>
    </location>
</feature>
<feature type="region of interest" description="Disordered" evidence="1">
    <location>
        <begin position="35"/>
        <end position="82"/>
    </location>
</feature>
<evidence type="ECO:0000256" key="1">
    <source>
        <dbReference type="SAM" id="MobiDB-lite"/>
    </source>
</evidence>
<comment type="caution">
    <text evidence="2">The sequence shown here is derived from an EMBL/GenBank/DDBJ whole genome shotgun (WGS) entry which is preliminary data.</text>
</comment>
<gene>
    <name evidence="2" type="ORF">AVEN_213444_1</name>
</gene>
<keyword evidence="3" id="KW-1185">Reference proteome</keyword>
<reference evidence="2 3" key="1">
    <citation type="journal article" date="2019" name="Sci. Rep.">
        <title>Orb-weaving spider Araneus ventricosus genome elucidates the spidroin gene catalogue.</title>
        <authorList>
            <person name="Kono N."/>
            <person name="Nakamura H."/>
            <person name="Ohtoshi R."/>
            <person name="Moran D.A.P."/>
            <person name="Shinohara A."/>
            <person name="Yoshida Y."/>
            <person name="Fujiwara M."/>
            <person name="Mori M."/>
            <person name="Tomita M."/>
            <person name="Arakawa K."/>
        </authorList>
    </citation>
    <scope>NUCLEOTIDE SEQUENCE [LARGE SCALE GENOMIC DNA]</scope>
</reference>
<dbReference type="EMBL" id="BGPR01003913">
    <property type="protein sequence ID" value="GBM93880.1"/>
    <property type="molecule type" value="Genomic_DNA"/>
</dbReference>
<proteinExistence type="predicted"/>
<name>A0A4Y2JUZ9_ARAVE</name>
<evidence type="ECO:0000313" key="2">
    <source>
        <dbReference type="EMBL" id="GBM93880.1"/>
    </source>
</evidence>
<sequence length="82" mass="9214">MLYRVEGLEIWLANPSGRISSLSRDLSTRRKLCSSRYRPLKSNSGPTAPLKEAEHRGSRSHPIPHTSHSASFKDMEVFGHPT</sequence>
<evidence type="ECO:0000313" key="3">
    <source>
        <dbReference type="Proteomes" id="UP000499080"/>
    </source>
</evidence>
<dbReference type="Proteomes" id="UP000499080">
    <property type="component" value="Unassembled WGS sequence"/>
</dbReference>